<feature type="transmembrane region" description="Helical" evidence="2">
    <location>
        <begin position="155"/>
        <end position="180"/>
    </location>
</feature>
<sequence length="356" mass="39142">MTKVMTAIKQNAFTSKWRWLILGLIIGSVGLSWSGAIDRYTTAYIDEALVQASSAFVIARAMNALISFLQSVTFEFSVGIGGSVGAGQVLDPLNDLVEQYSSAMKLAIGSLVIQKVLLEIVSDNIFKILLTISGVAVLISAVINRAFAAGYLGLFLLRLFLALLFLRFALVLVVAANGIVDQAFLHQRTENQLHILESIEGVNEQENKFTNPELHTELTANITELQQQAATLRQRLNTIPPQQRAQLQRQLADINNQIQLAELAREGKTPGFFAAISDSFSSLGDGIAAIKDAVNPRQVYQIKERLDNAVTNILNLMALFFLKTLLLPLLFLYVLNKGFTLIWRSNPGVVLQPVSK</sequence>
<gene>
    <name evidence="3" type="ORF">KQY15_12245</name>
</gene>
<feature type="transmembrane region" description="Helical" evidence="2">
    <location>
        <begin position="313"/>
        <end position="335"/>
    </location>
</feature>
<dbReference type="RefSeq" id="WP_217669545.1">
    <property type="nucleotide sequence ID" value="NZ_JAHRID010000005.1"/>
</dbReference>
<keyword evidence="2" id="KW-0472">Membrane</keyword>
<proteinExistence type="predicted"/>
<keyword evidence="4" id="KW-1185">Reference proteome</keyword>
<dbReference type="EMBL" id="JAHRID010000005">
    <property type="protein sequence ID" value="MBV2129856.1"/>
    <property type="molecule type" value="Genomic_DNA"/>
</dbReference>
<feature type="coiled-coil region" evidence="1">
    <location>
        <begin position="215"/>
        <end position="264"/>
    </location>
</feature>
<dbReference type="Proteomes" id="UP000704611">
    <property type="component" value="Unassembled WGS sequence"/>
</dbReference>
<protein>
    <submittedName>
        <fullName evidence="3">Uncharacterized protein</fullName>
    </submittedName>
</protein>
<evidence type="ECO:0000256" key="1">
    <source>
        <dbReference type="SAM" id="Coils"/>
    </source>
</evidence>
<accession>A0ABS6MM27</accession>
<evidence type="ECO:0000313" key="3">
    <source>
        <dbReference type="EMBL" id="MBV2129856.1"/>
    </source>
</evidence>
<feature type="transmembrane region" description="Helical" evidence="2">
    <location>
        <begin position="20"/>
        <end position="37"/>
    </location>
</feature>
<organism evidence="3 4">
    <name type="scientific">Arsukibacterium indicum</name>
    <dbReference type="NCBI Taxonomy" id="2848612"/>
    <lineage>
        <taxon>Bacteria</taxon>
        <taxon>Pseudomonadati</taxon>
        <taxon>Pseudomonadota</taxon>
        <taxon>Gammaproteobacteria</taxon>
        <taxon>Chromatiales</taxon>
        <taxon>Chromatiaceae</taxon>
        <taxon>Arsukibacterium</taxon>
    </lineage>
</organism>
<feature type="transmembrane region" description="Helical" evidence="2">
    <location>
        <begin position="125"/>
        <end position="143"/>
    </location>
</feature>
<comment type="caution">
    <text evidence="3">The sequence shown here is derived from an EMBL/GenBank/DDBJ whole genome shotgun (WGS) entry which is preliminary data.</text>
</comment>
<reference evidence="3 4" key="1">
    <citation type="submission" date="2021-06" db="EMBL/GenBank/DDBJ databases">
        <title>Rheinheimera indica sp. nov., isolated from deep-sea sediment.</title>
        <authorList>
            <person name="Wang Z."/>
            <person name="Zhang X.-Y."/>
        </authorList>
    </citation>
    <scope>NUCLEOTIDE SEQUENCE [LARGE SCALE GENOMIC DNA]</scope>
    <source>
        <strain evidence="3 4">SM2107</strain>
    </source>
</reference>
<keyword evidence="2" id="KW-1133">Transmembrane helix</keyword>
<evidence type="ECO:0000256" key="2">
    <source>
        <dbReference type="SAM" id="Phobius"/>
    </source>
</evidence>
<evidence type="ECO:0000313" key="4">
    <source>
        <dbReference type="Proteomes" id="UP000704611"/>
    </source>
</evidence>
<keyword evidence="2" id="KW-0812">Transmembrane</keyword>
<keyword evidence="1" id="KW-0175">Coiled coil</keyword>
<name>A0ABS6MM27_9GAMM</name>